<reference evidence="6 7" key="1">
    <citation type="journal article" date="2020" name="ISME J.">
        <title>Comparative genomics reveals insights into cyanobacterial evolution and habitat adaptation.</title>
        <authorList>
            <person name="Chen M.Y."/>
            <person name="Teng W.K."/>
            <person name="Zhao L."/>
            <person name="Hu C.X."/>
            <person name="Zhou Y.K."/>
            <person name="Han B.P."/>
            <person name="Song L.R."/>
            <person name="Shu W.S."/>
        </authorList>
    </citation>
    <scope>NUCLEOTIDE SEQUENCE [LARGE SCALE GENOMIC DNA]</scope>
    <source>
        <strain evidence="6 7">FACHB-288</strain>
    </source>
</reference>
<gene>
    <name evidence="6" type="ORF">H6G24_03055</name>
</gene>
<feature type="domain" description="Multidrug resistance protein MdtA-like barrel-sandwich hybrid" evidence="4">
    <location>
        <begin position="108"/>
        <end position="285"/>
    </location>
</feature>
<evidence type="ECO:0000259" key="5">
    <source>
        <dbReference type="Pfam" id="PF25954"/>
    </source>
</evidence>
<dbReference type="Gene3D" id="2.40.420.20">
    <property type="match status" value="1"/>
</dbReference>
<evidence type="ECO:0000256" key="1">
    <source>
        <dbReference type="ARBA" id="ARBA00009477"/>
    </source>
</evidence>
<name>A0ABR8A4Z7_9CYAN</name>
<dbReference type="Gene3D" id="2.40.30.170">
    <property type="match status" value="1"/>
</dbReference>
<evidence type="ECO:0000256" key="2">
    <source>
        <dbReference type="SAM" id="Coils"/>
    </source>
</evidence>
<dbReference type="Gene3D" id="1.10.287.470">
    <property type="entry name" value="Helix hairpin bin"/>
    <property type="match status" value="2"/>
</dbReference>
<feature type="region of interest" description="Disordered" evidence="3">
    <location>
        <begin position="59"/>
        <end position="82"/>
    </location>
</feature>
<dbReference type="InterPro" id="IPR058792">
    <property type="entry name" value="Beta-barrel_RND_2"/>
</dbReference>
<dbReference type="Gene3D" id="2.40.50.100">
    <property type="match status" value="1"/>
</dbReference>
<sequence length="481" mass="51296">MILDGNKPHKLLNMPNTIAASQIINSRLHHKAHQEHKQKSRLVIACFLGLSLFTTSCASSPKESADAQSQGPNAGRQGGGATPVDVAIARTDSLQTQPEYTGTTIPYRTVSLRSQVEGRLLGLNVDVGDRVRQGQNIGQLDDVLLLTDLKQAEAELASLQSEVARATNQVSNARAQVESARLQLVQAQADSQRQQQLVKQGAIAEQTAQQARTEAQTAAQALRAATEQVRTEQQAVAAAQGRVTAQKAVVAQAKERRSYTRLTSPIAGVITEKVTEPGNLLQAGGEVLKIADFNRVKVVVQVSELELGQIKIGQSVEVRLDAFPDQTLVGRVARISPAADATARLIPVEVVIPNSEGKIGSGLLARVNFATQAAQRVVVPQTALQKPARNQAASQTTENKQASNEQTGTLFVVTNTEGKAQVTARSVTLGKRADAKVEILSGLQPGESYVVRSGKPLKDGDAVRLSIISEKSQSTPKGNQQ</sequence>
<dbReference type="NCBIfam" id="TIGR01730">
    <property type="entry name" value="RND_mfp"/>
    <property type="match status" value="1"/>
</dbReference>
<keyword evidence="7" id="KW-1185">Reference proteome</keyword>
<feature type="domain" description="CusB-like beta-barrel" evidence="5">
    <location>
        <begin position="298"/>
        <end position="372"/>
    </location>
</feature>
<accession>A0ABR8A4Z7</accession>
<dbReference type="PANTHER" id="PTHR30469">
    <property type="entry name" value="MULTIDRUG RESISTANCE PROTEIN MDTA"/>
    <property type="match status" value="1"/>
</dbReference>
<dbReference type="EMBL" id="JACJQH010000004">
    <property type="protein sequence ID" value="MBD2194475.1"/>
    <property type="molecule type" value="Genomic_DNA"/>
</dbReference>
<dbReference type="PANTHER" id="PTHR30469:SF15">
    <property type="entry name" value="HLYD FAMILY OF SECRETION PROTEINS"/>
    <property type="match status" value="1"/>
</dbReference>
<organism evidence="6 7">
    <name type="scientific">Calothrix parietina FACHB-288</name>
    <dbReference type="NCBI Taxonomy" id="2692896"/>
    <lineage>
        <taxon>Bacteria</taxon>
        <taxon>Bacillati</taxon>
        <taxon>Cyanobacteriota</taxon>
        <taxon>Cyanophyceae</taxon>
        <taxon>Nostocales</taxon>
        <taxon>Calotrichaceae</taxon>
        <taxon>Calothrix</taxon>
    </lineage>
</organism>
<evidence type="ECO:0000313" key="6">
    <source>
        <dbReference type="EMBL" id="MBD2194475.1"/>
    </source>
</evidence>
<feature type="region of interest" description="Disordered" evidence="3">
    <location>
        <begin position="385"/>
        <end position="408"/>
    </location>
</feature>
<comment type="caution">
    <text evidence="6">The sequence shown here is derived from an EMBL/GenBank/DDBJ whole genome shotgun (WGS) entry which is preliminary data.</text>
</comment>
<evidence type="ECO:0000313" key="7">
    <source>
        <dbReference type="Proteomes" id="UP000658514"/>
    </source>
</evidence>
<dbReference type="Proteomes" id="UP000658514">
    <property type="component" value="Unassembled WGS sequence"/>
</dbReference>
<evidence type="ECO:0000256" key="3">
    <source>
        <dbReference type="SAM" id="MobiDB-lite"/>
    </source>
</evidence>
<dbReference type="Pfam" id="PF25954">
    <property type="entry name" value="Beta-barrel_RND_2"/>
    <property type="match status" value="1"/>
</dbReference>
<proteinExistence type="inferred from homology"/>
<feature type="compositionally biased region" description="Polar residues" evidence="3">
    <location>
        <begin position="391"/>
        <end position="408"/>
    </location>
</feature>
<dbReference type="RefSeq" id="WP_190538752.1">
    <property type="nucleotide sequence ID" value="NZ_CAWPNO010000073.1"/>
</dbReference>
<dbReference type="Pfam" id="PF25917">
    <property type="entry name" value="BSH_RND"/>
    <property type="match status" value="1"/>
</dbReference>
<feature type="compositionally biased region" description="Polar residues" evidence="3">
    <location>
        <begin position="59"/>
        <end position="72"/>
    </location>
</feature>
<feature type="coiled-coil region" evidence="2">
    <location>
        <begin position="149"/>
        <end position="242"/>
    </location>
</feature>
<keyword evidence="2" id="KW-0175">Coiled coil</keyword>
<dbReference type="SUPFAM" id="SSF111369">
    <property type="entry name" value="HlyD-like secretion proteins"/>
    <property type="match status" value="2"/>
</dbReference>
<dbReference type="InterPro" id="IPR058625">
    <property type="entry name" value="MdtA-like_BSH"/>
</dbReference>
<evidence type="ECO:0000259" key="4">
    <source>
        <dbReference type="Pfam" id="PF25917"/>
    </source>
</evidence>
<comment type="similarity">
    <text evidence="1">Belongs to the membrane fusion protein (MFP) (TC 8.A.1) family.</text>
</comment>
<dbReference type="InterPro" id="IPR006143">
    <property type="entry name" value="RND_pump_MFP"/>
</dbReference>
<protein>
    <submittedName>
        <fullName evidence="6">Efflux RND transporter periplasmic adaptor subunit</fullName>
    </submittedName>
</protein>